<dbReference type="EMBL" id="AHMI02000011">
    <property type="protein sequence ID" value="EMY16487.1"/>
    <property type="molecule type" value="Genomic_DNA"/>
</dbReference>
<accession>N1UBK4</accession>
<comment type="caution">
    <text evidence="1">The sequence shown here is derived from an EMBL/GenBank/DDBJ whole genome shotgun (WGS) entry which is preliminary data.</text>
</comment>
<dbReference type="Proteomes" id="UP000012249">
    <property type="component" value="Unassembled WGS sequence"/>
</dbReference>
<protein>
    <submittedName>
        <fullName evidence="1">Uncharacterized protein</fullName>
    </submittedName>
</protein>
<evidence type="ECO:0000313" key="2">
    <source>
        <dbReference type="Proteomes" id="UP000012249"/>
    </source>
</evidence>
<feature type="non-terminal residue" evidence="1">
    <location>
        <position position="44"/>
    </location>
</feature>
<sequence length="44" mass="5078">MNLKGAKAVKFNFACVAQFCLEQNFDLIYGMFNDERKGIGRIYL</sequence>
<evidence type="ECO:0000313" key="1">
    <source>
        <dbReference type="EMBL" id="EMY16487.1"/>
    </source>
</evidence>
<name>N1UBK4_9LEPT</name>
<reference evidence="1 2" key="1">
    <citation type="submission" date="2013-02" db="EMBL/GenBank/DDBJ databases">
        <authorList>
            <person name="Harkins D.M."/>
            <person name="Durkin A.S."/>
            <person name="Brinkac L.M."/>
            <person name="Haft D.H."/>
            <person name="Selengut J.D."/>
            <person name="Sanka R."/>
            <person name="DePew J."/>
            <person name="Purushe J."/>
            <person name="Haake D.A."/>
            <person name="Matsunaga J."/>
            <person name="Vinetz J.M."/>
            <person name="Sutton G.G."/>
            <person name="Nierman W.C."/>
            <person name="Fouts D.E."/>
        </authorList>
    </citation>
    <scope>NUCLEOTIDE SEQUENCE [LARGE SCALE GENOMIC DNA]</scope>
    <source>
        <strain evidence="1 2">Ecochallenge</strain>
    </source>
</reference>
<proteinExistence type="predicted"/>
<dbReference type="AlphaFoldDB" id="N1UBK4"/>
<organism evidence="1 2">
    <name type="scientific">Leptospira weilii str. Ecochallenge</name>
    <dbReference type="NCBI Taxonomy" id="1049986"/>
    <lineage>
        <taxon>Bacteria</taxon>
        <taxon>Pseudomonadati</taxon>
        <taxon>Spirochaetota</taxon>
        <taxon>Spirochaetia</taxon>
        <taxon>Leptospirales</taxon>
        <taxon>Leptospiraceae</taxon>
        <taxon>Leptospira</taxon>
    </lineage>
</organism>
<gene>
    <name evidence="1" type="ORF">LEP1GSC043_0113</name>
</gene>